<sequence>MKVRLIVLLVLVDGAMLRHKWASSTGVIPRPHRKPTWSNACVLFRYKDICCSFSIIIRQYVDINCLIVVLRGGPRGRPLFSSGRLSADDDDDDETASLAEWSQVRLPRGLGYDSRVSTGGADRLPSGDPSACLPPIP</sequence>
<feature type="chain" id="PRO_5013560990" evidence="2">
    <location>
        <begin position="23"/>
        <end position="137"/>
    </location>
</feature>
<evidence type="ECO:0000313" key="3">
    <source>
        <dbReference type="EMBL" id="SOQ36935.1"/>
    </source>
</evidence>
<dbReference type="EMBL" id="ODYU01001142">
    <property type="protein sequence ID" value="SOQ36935.1"/>
    <property type="molecule type" value="Genomic_DNA"/>
</dbReference>
<accession>A0A2H1V7W3</accession>
<name>A0A2H1V7W3_SPOFR</name>
<evidence type="ECO:0000256" key="2">
    <source>
        <dbReference type="SAM" id="SignalP"/>
    </source>
</evidence>
<evidence type="ECO:0000256" key="1">
    <source>
        <dbReference type="SAM" id="MobiDB-lite"/>
    </source>
</evidence>
<reference evidence="3" key="1">
    <citation type="submission" date="2016-07" db="EMBL/GenBank/DDBJ databases">
        <authorList>
            <person name="Bretaudeau A."/>
        </authorList>
    </citation>
    <scope>NUCLEOTIDE SEQUENCE</scope>
    <source>
        <strain evidence="3">Rice</strain>
        <tissue evidence="3">Whole body</tissue>
    </source>
</reference>
<gene>
    <name evidence="3" type="ORF">SFRICE_015387</name>
</gene>
<protein>
    <submittedName>
        <fullName evidence="3">SFRICE_015387</fullName>
    </submittedName>
</protein>
<proteinExistence type="predicted"/>
<feature type="region of interest" description="Disordered" evidence="1">
    <location>
        <begin position="110"/>
        <end position="137"/>
    </location>
</feature>
<feature type="signal peptide" evidence="2">
    <location>
        <begin position="1"/>
        <end position="22"/>
    </location>
</feature>
<organism evidence="3">
    <name type="scientific">Spodoptera frugiperda</name>
    <name type="common">Fall armyworm</name>
    <dbReference type="NCBI Taxonomy" id="7108"/>
    <lineage>
        <taxon>Eukaryota</taxon>
        <taxon>Metazoa</taxon>
        <taxon>Ecdysozoa</taxon>
        <taxon>Arthropoda</taxon>
        <taxon>Hexapoda</taxon>
        <taxon>Insecta</taxon>
        <taxon>Pterygota</taxon>
        <taxon>Neoptera</taxon>
        <taxon>Endopterygota</taxon>
        <taxon>Lepidoptera</taxon>
        <taxon>Glossata</taxon>
        <taxon>Ditrysia</taxon>
        <taxon>Noctuoidea</taxon>
        <taxon>Noctuidae</taxon>
        <taxon>Amphipyrinae</taxon>
        <taxon>Spodoptera</taxon>
    </lineage>
</organism>
<dbReference type="AlphaFoldDB" id="A0A2H1V7W3"/>
<keyword evidence="2" id="KW-0732">Signal</keyword>